<evidence type="ECO:0000313" key="6">
    <source>
        <dbReference type="Proteomes" id="UP000309673"/>
    </source>
</evidence>
<accession>A0A4U0F990</accession>
<comment type="similarity">
    <text evidence="1 4">Belongs to the antibiotic N-acetyltransferase family.</text>
</comment>
<keyword evidence="6" id="KW-1185">Reference proteome</keyword>
<evidence type="ECO:0000256" key="2">
    <source>
        <dbReference type="ARBA" id="ARBA00022679"/>
    </source>
</evidence>
<gene>
    <name evidence="5" type="ORF">E5161_15125</name>
</gene>
<keyword evidence="3 4" id="KW-0012">Acyltransferase</keyword>
<organism evidence="5 6">
    <name type="scientific">Cohnella pontilimi</name>
    <dbReference type="NCBI Taxonomy" id="2564100"/>
    <lineage>
        <taxon>Bacteria</taxon>
        <taxon>Bacillati</taxon>
        <taxon>Bacillota</taxon>
        <taxon>Bacilli</taxon>
        <taxon>Bacillales</taxon>
        <taxon>Paenibacillaceae</taxon>
        <taxon>Cohnella</taxon>
    </lineage>
</organism>
<comment type="caution">
    <text evidence="5">The sequence shown here is derived from an EMBL/GenBank/DDBJ whole genome shotgun (WGS) entry which is preliminary data.</text>
</comment>
<dbReference type="EC" id="2.3.1.-" evidence="4"/>
<sequence>MSANNRVSKETILHDLRQLGVQSGMELLVHSSLSRIGYVEGGADTVIDALLKAVDPAEGTLLVPTLTGTSADSAEQPPFFDVKASQCWTGVIPETMRLREDAVRSLSPTHSVAAIGRNAFDLTRGHEDCWTTCGFGSPYYRLCRRRGAILLLGVTLESNTTFHTVEEVVGVPYHLQPKPVTCTMTDEQGRSIVRSTMLHDWGTPRNFSVLEAPLLAEGIMKAGRIGHADCFLIDAESFLAYSTDQLQSNPRLLTAQS</sequence>
<dbReference type="OrthoDB" id="7330654at2"/>
<name>A0A4U0F990_9BACL</name>
<dbReference type="PANTHER" id="PTHR11104">
    <property type="entry name" value="AMINOGLYCOSIDE N3-ACETYLTRANSFERASE"/>
    <property type="match status" value="1"/>
</dbReference>
<dbReference type="SUPFAM" id="SSF110710">
    <property type="entry name" value="TTHA0583/YokD-like"/>
    <property type="match status" value="1"/>
</dbReference>
<reference evidence="5 6" key="1">
    <citation type="submission" date="2019-04" db="EMBL/GenBank/DDBJ databases">
        <title>Cohnella sp. nov., isolated from soil.</title>
        <authorList>
            <person name="Kim W."/>
        </authorList>
    </citation>
    <scope>NUCLEOTIDE SEQUENCE [LARGE SCALE GENOMIC DNA]</scope>
    <source>
        <strain evidence="5 6">CAU 1483</strain>
    </source>
</reference>
<keyword evidence="4" id="KW-0046">Antibiotic resistance</keyword>
<evidence type="ECO:0000256" key="4">
    <source>
        <dbReference type="RuleBase" id="RU365031"/>
    </source>
</evidence>
<comment type="catalytic activity">
    <reaction evidence="4">
        <text>a 2-deoxystreptamine antibiotic + acetyl-CoA = an N(3)-acetyl-2-deoxystreptamine antibiotic + CoA + H(+)</text>
        <dbReference type="Rhea" id="RHEA:12665"/>
        <dbReference type="ChEBI" id="CHEBI:15378"/>
        <dbReference type="ChEBI" id="CHEBI:57287"/>
        <dbReference type="ChEBI" id="CHEBI:57288"/>
        <dbReference type="ChEBI" id="CHEBI:57921"/>
        <dbReference type="ChEBI" id="CHEBI:77452"/>
        <dbReference type="EC" id="2.3.1.81"/>
    </reaction>
</comment>
<dbReference type="InterPro" id="IPR028345">
    <property type="entry name" value="Antibiotic_NAT-like"/>
</dbReference>
<evidence type="ECO:0000256" key="3">
    <source>
        <dbReference type="ARBA" id="ARBA00023315"/>
    </source>
</evidence>
<dbReference type="InterPro" id="IPR003679">
    <property type="entry name" value="Amioglycoside_AcTrfase"/>
</dbReference>
<dbReference type="PANTHER" id="PTHR11104:SF0">
    <property type="entry name" value="SPBETA PROPHAGE-DERIVED AMINOGLYCOSIDE N(3')-ACETYLTRANSFERASE-LIKE PROTEIN YOKD"/>
    <property type="match status" value="1"/>
</dbReference>
<dbReference type="GO" id="GO:0046353">
    <property type="term" value="F:aminoglycoside 3-N-acetyltransferase activity"/>
    <property type="evidence" value="ECO:0007669"/>
    <property type="project" value="UniProtKB-EC"/>
</dbReference>
<evidence type="ECO:0000313" key="5">
    <source>
        <dbReference type="EMBL" id="TJY41038.1"/>
    </source>
</evidence>
<dbReference type="Pfam" id="PF02522">
    <property type="entry name" value="Antibiotic_NAT"/>
    <property type="match status" value="1"/>
</dbReference>
<keyword evidence="2 4" id="KW-0808">Transferase</keyword>
<protein>
    <recommendedName>
        <fullName evidence="4">Aminoglycoside N(3)-acetyltransferase</fullName>
        <ecNumber evidence="4">2.3.1.-</ecNumber>
    </recommendedName>
</protein>
<dbReference type="GO" id="GO:0046677">
    <property type="term" value="P:response to antibiotic"/>
    <property type="evidence" value="ECO:0007669"/>
    <property type="project" value="UniProtKB-KW"/>
</dbReference>
<evidence type="ECO:0000256" key="1">
    <source>
        <dbReference type="ARBA" id="ARBA00006383"/>
    </source>
</evidence>
<proteinExistence type="inferred from homology"/>
<dbReference type="RefSeq" id="WP_136778666.1">
    <property type="nucleotide sequence ID" value="NZ_SUPK01000007.1"/>
</dbReference>
<dbReference type="EMBL" id="SUPK01000007">
    <property type="protein sequence ID" value="TJY41038.1"/>
    <property type="molecule type" value="Genomic_DNA"/>
</dbReference>
<dbReference type="Proteomes" id="UP000309673">
    <property type="component" value="Unassembled WGS sequence"/>
</dbReference>
<dbReference type="AlphaFoldDB" id="A0A4U0F990"/>